<reference evidence="2 3" key="1">
    <citation type="submission" date="2018-12" db="EMBL/GenBank/DDBJ databases">
        <authorList>
            <person name="Sun L."/>
            <person name="Chen Z."/>
        </authorList>
    </citation>
    <scope>NUCLEOTIDE SEQUENCE [LARGE SCALE GENOMIC DNA]</scope>
    <source>
        <strain evidence="2 3">DSM 15890</strain>
    </source>
</reference>
<keyword evidence="3" id="KW-1185">Reference proteome</keyword>
<dbReference type="NCBIfam" id="NF047509">
    <property type="entry name" value="Rv3131_FMN_oxido"/>
    <property type="match status" value="1"/>
</dbReference>
<dbReference type="InterPro" id="IPR050461">
    <property type="entry name" value="Nitroreductase_HadB/RutE"/>
</dbReference>
<dbReference type="SUPFAM" id="SSF55469">
    <property type="entry name" value="FMN-dependent nitroreductase-like"/>
    <property type="match status" value="1"/>
</dbReference>
<gene>
    <name evidence="2" type="ORF">EJP82_15360</name>
</gene>
<organism evidence="2 3">
    <name type="scientific">Paenibacillus anaericanus</name>
    <dbReference type="NCBI Taxonomy" id="170367"/>
    <lineage>
        <taxon>Bacteria</taxon>
        <taxon>Bacillati</taxon>
        <taxon>Bacillota</taxon>
        <taxon>Bacilli</taxon>
        <taxon>Bacillales</taxon>
        <taxon>Paenibacillaceae</taxon>
        <taxon>Paenibacillus</taxon>
    </lineage>
</organism>
<feature type="transmembrane region" description="Helical" evidence="1">
    <location>
        <begin position="12"/>
        <end position="35"/>
    </location>
</feature>
<keyword evidence="1" id="KW-0812">Transmembrane</keyword>
<dbReference type="PANTHER" id="PTHR43543">
    <property type="entry name" value="MALONIC SEMIALDEHYDE REDUCTASE RUTE-RELATED"/>
    <property type="match status" value="1"/>
</dbReference>
<dbReference type="AlphaFoldDB" id="A0A3S1DU13"/>
<evidence type="ECO:0000313" key="2">
    <source>
        <dbReference type="EMBL" id="RUT45338.1"/>
    </source>
</evidence>
<comment type="caution">
    <text evidence="2">The sequence shown here is derived from an EMBL/GenBank/DDBJ whole genome shotgun (WGS) entry which is preliminary data.</text>
</comment>
<evidence type="ECO:0000313" key="3">
    <source>
        <dbReference type="Proteomes" id="UP000279446"/>
    </source>
</evidence>
<sequence length="408" mass="45936">MSKKKGKKTMTIIISSIGLLLIIAVASLFIISGVFRSPKYLEPWETTYSQKFEDPRIRLIAHGLLAANGHNMQPWKIRLDRDNPLAFYLYADSDRLTNEVDPFARQMMVTQGTFLEYVKIAGDELGYKSTVELFPQGDYDEQQLLESMNTTPVAKITLTKDNPLSSPLYDPIFLPDTNRVAYQSTKLTSEQIDQLINLTTDMNMAIKIFQDKENVDKLGSYAMNAATIEAGVTRVMKESEIIFRANEYQKNKFRYGFSFEGQGTSGLMRHLMQGLVTLFPSMNSGQAAADMFIKSAQTSVDNTPAYAMIITKDNSRSSQIQSGMLYSKLTLTAHRLGFVVQPLSQALEEYPEMKEPYNSIHLDYASDGGTIQVLVRLGKPTKEVPQSMRRDVMDLIECDPITIDIMGE</sequence>
<keyword evidence="1" id="KW-0472">Membrane</keyword>
<dbReference type="GO" id="GO:0016491">
    <property type="term" value="F:oxidoreductase activity"/>
    <property type="evidence" value="ECO:0007669"/>
    <property type="project" value="InterPro"/>
</dbReference>
<dbReference type="PANTHER" id="PTHR43543:SF1">
    <property type="entry name" value="MALONIC SEMIALDEHYDE REDUCTASE RUTE-RELATED"/>
    <property type="match status" value="1"/>
</dbReference>
<proteinExistence type="predicted"/>
<evidence type="ECO:0008006" key="4">
    <source>
        <dbReference type="Google" id="ProtNLM"/>
    </source>
</evidence>
<dbReference type="RefSeq" id="WP_127192942.1">
    <property type="nucleotide sequence ID" value="NZ_RZNY01000012.1"/>
</dbReference>
<dbReference type="Gene3D" id="3.40.109.10">
    <property type="entry name" value="NADH Oxidase"/>
    <property type="match status" value="1"/>
</dbReference>
<keyword evidence="1" id="KW-1133">Transmembrane helix</keyword>
<protein>
    <recommendedName>
        <fullName evidence="4">Nitroreductase domain-containing protein</fullName>
    </recommendedName>
</protein>
<evidence type="ECO:0000256" key="1">
    <source>
        <dbReference type="SAM" id="Phobius"/>
    </source>
</evidence>
<accession>A0A3S1DU13</accession>
<dbReference type="EMBL" id="RZNY01000012">
    <property type="protein sequence ID" value="RUT45338.1"/>
    <property type="molecule type" value="Genomic_DNA"/>
</dbReference>
<dbReference type="InterPro" id="IPR000415">
    <property type="entry name" value="Nitroreductase-like"/>
</dbReference>
<dbReference type="Proteomes" id="UP000279446">
    <property type="component" value="Unassembled WGS sequence"/>
</dbReference>
<dbReference type="OrthoDB" id="5149792at2"/>
<name>A0A3S1DU13_9BACL</name>